<feature type="region of interest" description="Disordered" evidence="1">
    <location>
        <begin position="200"/>
        <end position="230"/>
    </location>
</feature>
<accession>A0ABD2IGR1</accession>
<dbReference type="Proteomes" id="UP001620626">
    <property type="component" value="Unassembled WGS sequence"/>
</dbReference>
<gene>
    <name evidence="2" type="ORF">niasHT_036886</name>
</gene>
<evidence type="ECO:0000313" key="3">
    <source>
        <dbReference type="Proteomes" id="UP001620626"/>
    </source>
</evidence>
<protein>
    <submittedName>
        <fullName evidence="2">Uncharacterized protein</fullName>
    </submittedName>
</protein>
<sequence length="230" mass="25909">MGGQRSPKRKKVKGFNVKQLPNFRVRALSRKLKMIDFGNPNGKWPFTLGRGFTDEDKMPISDAKIAADKAVSADVKISDQMHKMPIVRAKSAKISNKVDLLPKLDAKEVTISMDQKIANKQPNKEPKKTEIKMQISDIKNAAEKAVIEEHIKMTDKMQQMPFMHAKSTKNSNKLGILPKLDAEEVSISIEQKIANKQLNNVPKTDLKIAIKKKKDASGKNSKEERRNNKP</sequence>
<name>A0ABD2IGR1_9BILA</name>
<proteinExistence type="predicted"/>
<comment type="caution">
    <text evidence="2">The sequence shown here is derived from an EMBL/GenBank/DDBJ whole genome shotgun (WGS) entry which is preliminary data.</text>
</comment>
<keyword evidence="3" id="KW-1185">Reference proteome</keyword>
<dbReference type="EMBL" id="JBICBT010001205">
    <property type="protein sequence ID" value="KAL3078538.1"/>
    <property type="molecule type" value="Genomic_DNA"/>
</dbReference>
<dbReference type="AlphaFoldDB" id="A0ABD2IGR1"/>
<evidence type="ECO:0000313" key="2">
    <source>
        <dbReference type="EMBL" id="KAL3078538.1"/>
    </source>
</evidence>
<reference evidence="2 3" key="1">
    <citation type="submission" date="2024-10" db="EMBL/GenBank/DDBJ databases">
        <authorList>
            <person name="Kim D."/>
        </authorList>
    </citation>
    <scope>NUCLEOTIDE SEQUENCE [LARGE SCALE GENOMIC DNA]</scope>
    <source>
        <strain evidence="2">BH-2024</strain>
    </source>
</reference>
<organism evidence="2 3">
    <name type="scientific">Heterodera trifolii</name>
    <dbReference type="NCBI Taxonomy" id="157864"/>
    <lineage>
        <taxon>Eukaryota</taxon>
        <taxon>Metazoa</taxon>
        <taxon>Ecdysozoa</taxon>
        <taxon>Nematoda</taxon>
        <taxon>Chromadorea</taxon>
        <taxon>Rhabditida</taxon>
        <taxon>Tylenchina</taxon>
        <taxon>Tylenchomorpha</taxon>
        <taxon>Tylenchoidea</taxon>
        <taxon>Heteroderidae</taxon>
        <taxon>Heteroderinae</taxon>
        <taxon>Heterodera</taxon>
    </lineage>
</organism>
<feature type="compositionally biased region" description="Basic and acidic residues" evidence="1">
    <location>
        <begin position="215"/>
        <end position="230"/>
    </location>
</feature>
<evidence type="ECO:0000256" key="1">
    <source>
        <dbReference type="SAM" id="MobiDB-lite"/>
    </source>
</evidence>